<proteinExistence type="predicted"/>
<dbReference type="Proteomes" id="UP000634136">
    <property type="component" value="Unassembled WGS sequence"/>
</dbReference>
<name>A0A835CKB7_9FABA</name>
<dbReference type="AlphaFoldDB" id="A0A835CKB7"/>
<protein>
    <submittedName>
        <fullName evidence="1">Uncharacterized protein</fullName>
    </submittedName>
</protein>
<organism evidence="1 2">
    <name type="scientific">Senna tora</name>
    <dbReference type="NCBI Taxonomy" id="362788"/>
    <lineage>
        <taxon>Eukaryota</taxon>
        <taxon>Viridiplantae</taxon>
        <taxon>Streptophyta</taxon>
        <taxon>Embryophyta</taxon>
        <taxon>Tracheophyta</taxon>
        <taxon>Spermatophyta</taxon>
        <taxon>Magnoliopsida</taxon>
        <taxon>eudicotyledons</taxon>
        <taxon>Gunneridae</taxon>
        <taxon>Pentapetalae</taxon>
        <taxon>rosids</taxon>
        <taxon>fabids</taxon>
        <taxon>Fabales</taxon>
        <taxon>Fabaceae</taxon>
        <taxon>Caesalpinioideae</taxon>
        <taxon>Cassia clade</taxon>
        <taxon>Senna</taxon>
    </lineage>
</organism>
<evidence type="ECO:0000313" key="2">
    <source>
        <dbReference type="Proteomes" id="UP000634136"/>
    </source>
</evidence>
<comment type="caution">
    <text evidence="1">The sequence shown here is derived from an EMBL/GenBank/DDBJ whole genome shotgun (WGS) entry which is preliminary data.</text>
</comment>
<reference evidence="1" key="1">
    <citation type="submission" date="2020-09" db="EMBL/GenBank/DDBJ databases">
        <title>Genome-Enabled Discovery of Anthraquinone Biosynthesis in Senna tora.</title>
        <authorList>
            <person name="Kang S.-H."/>
            <person name="Pandey R.P."/>
            <person name="Lee C.-M."/>
            <person name="Sim J.-S."/>
            <person name="Jeong J.-T."/>
            <person name="Choi B.-S."/>
            <person name="Jung M."/>
            <person name="Ginzburg D."/>
            <person name="Zhao K."/>
            <person name="Won S.Y."/>
            <person name="Oh T.-J."/>
            <person name="Yu Y."/>
            <person name="Kim N.-H."/>
            <person name="Lee O.R."/>
            <person name="Lee T.-H."/>
            <person name="Bashyal P."/>
            <person name="Kim T.-S."/>
            <person name="Lee W.-H."/>
            <person name="Kawkins C."/>
            <person name="Kim C.-K."/>
            <person name="Kim J.S."/>
            <person name="Ahn B.O."/>
            <person name="Rhee S.Y."/>
            <person name="Sohng J.K."/>
        </authorList>
    </citation>
    <scope>NUCLEOTIDE SEQUENCE</scope>
    <source>
        <tissue evidence="1">Leaf</tissue>
    </source>
</reference>
<evidence type="ECO:0000313" key="1">
    <source>
        <dbReference type="EMBL" id="KAF7845504.1"/>
    </source>
</evidence>
<keyword evidence="2" id="KW-1185">Reference proteome</keyword>
<sequence length="74" mass="8218">MVFYNRVFDPGLIARKASFKAVEFTHLNLKSMIINPSVARVVHIFREGNACADTLAKHAVISQSTFVSCCFAVK</sequence>
<dbReference type="EMBL" id="JAAIUW010000001">
    <property type="protein sequence ID" value="KAF7845504.1"/>
    <property type="molecule type" value="Genomic_DNA"/>
</dbReference>
<accession>A0A835CKB7</accession>
<gene>
    <name evidence="1" type="ORF">G2W53_002409</name>
</gene>